<evidence type="ECO:0000313" key="2">
    <source>
        <dbReference type="EMBL" id="TNN57707.1"/>
    </source>
</evidence>
<gene>
    <name evidence="2" type="ORF">EYF80_032075</name>
</gene>
<evidence type="ECO:0000256" key="1">
    <source>
        <dbReference type="SAM" id="MobiDB-lite"/>
    </source>
</evidence>
<sequence>MRITRPDAESSLVNDRIPKERGTVYDKIPFGGGISFRLSGRRSVGGSVCSLTPETQRLLGKHWPPPDENTDARTTPPTPAALNPDHWLPLRPGFLMTSGDSQ</sequence>
<keyword evidence="3" id="KW-1185">Reference proteome</keyword>
<dbReference type="AlphaFoldDB" id="A0A4Z2GVN6"/>
<reference evidence="2 3" key="1">
    <citation type="submission" date="2019-03" db="EMBL/GenBank/DDBJ databases">
        <title>First draft genome of Liparis tanakae, snailfish: a comprehensive survey of snailfish specific genes.</title>
        <authorList>
            <person name="Kim W."/>
            <person name="Song I."/>
            <person name="Jeong J.-H."/>
            <person name="Kim D."/>
            <person name="Kim S."/>
            <person name="Ryu S."/>
            <person name="Song J.Y."/>
            <person name="Lee S.K."/>
        </authorList>
    </citation>
    <scope>NUCLEOTIDE SEQUENCE [LARGE SCALE GENOMIC DNA]</scope>
    <source>
        <tissue evidence="2">Muscle</tissue>
    </source>
</reference>
<protein>
    <submittedName>
        <fullName evidence="2">Uncharacterized protein</fullName>
    </submittedName>
</protein>
<feature type="region of interest" description="Disordered" evidence="1">
    <location>
        <begin position="57"/>
        <end position="102"/>
    </location>
</feature>
<dbReference type="EMBL" id="SRLO01000398">
    <property type="protein sequence ID" value="TNN57707.1"/>
    <property type="molecule type" value="Genomic_DNA"/>
</dbReference>
<dbReference type="Proteomes" id="UP000314294">
    <property type="component" value="Unassembled WGS sequence"/>
</dbReference>
<evidence type="ECO:0000313" key="3">
    <source>
        <dbReference type="Proteomes" id="UP000314294"/>
    </source>
</evidence>
<name>A0A4Z2GVN6_9TELE</name>
<accession>A0A4Z2GVN6</accession>
<organism evidence="2 3">
    <name type="scientific">Liparis tanakae</name>
    <name type="common">Tanaka's snailfish</name>
    <dbReference type="NCBI Taxonomy" id="230148"/>
    <lineage>
        <taxon>Eukaryota</taxon>
        <taxon>Metazoa</taxon>
        <taxon>Chordata</taxon>
        <taxon>Craniata</taxon>
        <taxon>Vertebrata</taxon>
        <taxon>Euteleostomi</taxon>
        <taxon>Actinopterygii</taxon>
        <taxon>Neopterygii</taxon>
        <taxon>Teleostei</taxon>
        <taxon>Neoteleostei</taxon>
        <taxon>Acanthomorphata</taxon>
        <taxon>Eupercaria</taxon>
        <taxon>Perciformes</taxon>
        <taxon>Cottioidei</taxon>
        <taxon>Cottales</taxon>
        <taxon>Liparidae</taxon>
        <taxon>Liparis</taxon>
    </lineage>
</organism>
<comment type="caution">
    <text evidence="2">The sequence shown here is derived from an EMBL/GenBank/DDBJ whole genome shotgun (WGS) entry which is preliminary data.</text>
</comment>
<proteinExistence type="predicted"/>